<feature type="non-terminal residue" evidence="2">
    <location>
        <position position="485"/>
    </location>
</feature>
<gene>
    <name evidence="2" type="ORF">S03H2_11098</name>
</gene>
<comment type="caution">
    <text evidence="2">The sequence shown here is derived from an EMBL/GenBank/DDBJ whole genome shotgun (WGS) entry which is preliminary data.</text>
</comment>
<protein>
    <recommendedName>
        <fullName evidence="1">Right handed beta helix domain-containing protein</fullName>
    </recommendedName>
</protein>
<dbReference type="AlphaFoldDB" id="X1G4N2"/>
<evidence type="ECO:0000259" key="1">
    <source>
        <dbReference type="Pfam" id="PF13229"/>
    </source>
</evidence>
<dbReference type="PANTHER" id="PTHR36453:SF1">
    <property type="entry name" value="RIGHT HANDED BETA HELIX DOMAIN-CONTAINING PROTEIN"/>
    <property type="match status" value="1"/>
</dbReference>
<accession>X1G4N2</accession>
<sequence>LRVECSRHSGLLLTGARDCAVIGCVVTGIGNVGINLGGVANAHEEVGNPRVEPFEGFSGGVGGGGQNILFNDPCQGCRVEGCDVSDCGADGIFLYGTGNLAENNHVFNIGLFDKDCACVSLWGEENVARRNNLHDAPRNAIYLKGIGNVAELNDIYHTMLETCDGGAIRMCQRNLTMRGNVIRHNRILDTVGYGYPYTSRTFQSPYYSWGVYLDDFTCGTTVEGNIIARVGRGGVMLHGGSDNIVTGNIVVDAAVAQLEQAPIRDKSISGNVFAHNVLVYGSADALAYRSTKWVDGSLTFDRNLVWAFGNPVRVDLGRGGSAFDDWLAWITHGLDSGSIVAEPRFVDAANDDYRLAPDSPAWEMGFEETPVDQIGCYRSPARASWPVDTNAGVVREEPLLYTQPVRPIREDFEIDVVGRPPRHGDVAVGPGAKIVVTDEQAAGGEHSLKVRDAPGLRQLWLPRIYYPLEHTEGRVRFSCDLLLDA</sequence>
<dbReference type="InterPro" id="IPR039448">
    <property type="entry name" value="Beta_helix"/>
</dbReference>
<reference evidence="2" key="1">
    <citation type="journal article" date="2014" name="Front. Microbiol.">
        <title>High frequency of phylogenetically diverse reductive dehalogenase-homologous genes in deep subseafloor sedimentary metagenomes.</title>
        <authorList>
            <person name="Kawai M."/>
            <person name="Futagami T."/>
            <person name="Toyoda A."/>
            <person name="Takaki Y."/>
            <person name="Nishi S."/>
            <person name="Hori S."/>
            <person name="Arai W."/>
            <person name="Tsubouchi T."/>
            <person name="Morono Y."/>
            <person name="Uchiyama I."/>
            <person name="Ito T."/>
            <person name="Fujiyama A."/>
            <person name="Inagaki F."/>
            <person name="Takami H."/>
        </authorList>
    </citation>
    <scope>NUCLEOTIDE SEQUENCE</scope>
    <source>
        <strain evidence="2">Expedition CK06-06</strain>
    </source>
</reference>
<feature type="domain" description="Right handed beta helix" evidence="1">
    <location>
        <begin position="118"/>
        <end position="255"/>
    </location>
</feature>
<dbReference type="Gene3D" id="2.160.20.10">
    <property type="entry name" value="Single-stranded right-handed beta-helix, Pectin lyase-like"/>
    <property type="match status" value="1"/>
</dbReference>
<dbReference type="InterPro" id="IPR011050">
    <property type="entry name" value="Pectin_lyase_fold/virulence"/>
</dbReference>
<dbReference type="InterPro" id="IPR012334">
    <property type="entry name" value="Pectin_lyas_fold"/>
</dbReference>
<dbReference type="SUPFAM" id="SSF51126">
    <property type="entry name" value="Pectin lyase-like"/>
    <property type="match status" value="1"/>
</dbReference>
<dbReference type="Pfam" id="PF13229">
    <property type="entry name" value="Beta_helix"/>
    <property type="match status" value="1"/>
</dbReference>
<dbReference type="PANTHER" id="PTHR36453">
    <property type="entry name" value="SECRETED PROTEIN-RELATED"/>
    <property type="match status" value="1"/>
</dbReference>
<dbReference type="InterPro" id="IPR006626">
    <property type="entry name" value="PbH1"/>
</dbReference>
<dbReference type="SMART" id="SM00710">
    <property type="entry name" value="PbH1"/>
    <property type="match status" value="6"/>
</dbReference>
<dbReference type="EMBL" id="BARU01005674">
    <property type="protein sequence ID" value="GAH39790.1"/>
    <property type="molecule type" value="Genomic_DNA"/>
</dbReference>
<name>X1G4N2_9ZZZZ</name>
<proteinExistence type="predicted"/>
<organism evidence="2">
    <name type="scientific">marine sediment metagenome</name>
    <dbReference type="NCBI Taxonomy" id="412755"/>
    <lineage>
        <taxon>unclassified sequences</taxon>
        <taxon>metagenomes</taxon>
        <taxon>ecological metagenomes</taxon>
    </lineage>
</organism>
<feature type="non-terminal residue" evidence="2">
    <location>
        <position position="1"/>
    </location>
</feature>
<evidence type="ECO:0000313" key="2">
    <source>
        <dbReference type="EMBL" id="GAH39790.1"/>
    </source>
</evidence>